<keyword evidence="2" id="KW-0812">Transmembrane</keyword>
<accession>A0ABP1PTJ7</accession>
<name>A0ABP1PTJ7_9HEXA</name>
<keyword evidence="2" id="KW-1133">Transmembrane helix</keyword>
<protein>
    <submittedName>
        <fullName evidence="3">Uncharacterized protein</fullName>
    </submittedName>
</protein>
<gene>
    <name evidence="3" type="ORF">ODALV1_LOCUS3593</name>
</gene>
<evidence type="ECO:0000313" key="3">
    <source>
        <dbReference type="EMBL" id="CAL8076800.1"/>
    </source>
</evidence>
<dbReference type="Proteomes" id="UP001642540">
    <property type="component" value="Unassembled WGS sequence"/>
</dbReference>
<keyword evidence="4" id="KW-1185">Reference proteome</keyword>
<feature type="compositionally biased region" description="Polar residues" evidence="1">
    <location>
        <begin position="12"/>
        <end position="29"/>
    </location>
</feature>
<feature type="region of interest" description="Disordered" evidence="1">
    <location>
        <begin position="1"/>
        <end position="52"/>
    </location>
</feature>
<sequence>MKTWLANKESNEPSSIQTIADSESSNTSTKECDDAEEDENPKTPDPYTNDGVKVHQESYEYHQSKSQDEFSCQCGSLLSIRHPFLDIRSRARNQKYRRQNEKAENDFRFLLTYIFFHMSYPFPTLVFWVL</sequence>
<feature type="transmembrane region" description="Helical" evidence="2">
    <location>
        <begin position="107"/>
        <end position="129"/>
    </location>
</feature>
<reference evidence="3 4" key="1">
    <citation type="submission" date="2024-08" db="EMBL/GenBank/DDBJ databases">
        <authorList>
            <person name="Cucini C."/>
            <person name="Frati F."/>
        </authorList>
    </citation>
    <scope>NUCLEOTIDE SEQUENCE [LARGE SCALE GENOMIC DNA]</scope>
</reference>
<comment type="caution">
    <text evidence="3">The sequence shown here is derived from an EMBL/GenBank/DDBJ whole genome shotgun (WGS) entry which is preliminary data.</text>
</comment>
<evidence type="ECO:0000256" key="2">
    <source>
        <dbReference type="SAM" id="Phobius"/>
    </source>
</evidence>
<evidence type="ECO:0000313" key="4">
    <source>
        <dbReference type="Proteomes" id="UP001642540"/>
    </source>
</evidence>
<proteinExistence type="predicted"/>
<evidence type="ECO:0000256" key="1">
    <source>
        <dbReference type="SAM" id="MobiDB-lite"/>
    </source>
</evidence>
<organism evidence="3 4">
    <name type="scientific">Orchesella dallaii</name>
    <dbReference type="NCBI Taxonomy" id="48710"/>
    <lineage>
        <taxon>Eukaryota</taxon>
        <taxon>Metazoa</taxon>
        <taxon>Ecdysozoa</taxon>
        <taxon>Arthropoda</taxon>
        <taxon>Hexapoda</taxon>
        <taxon>Collembola</taxon>
        <taxon>Entomobryomorpha</taxon>
        <taxon>Entomobryoidea</taxon>
        <taxon>Orchesellidae</taxon>
        <taxon>Orchesellinae</taxon>
        <taxon>Orchesella</taxon>
    </lineage>
</organism>
<dbReference type="EMBL" id="CAXLJM020000012">
    <property type="protein sequence ID" value="CAL8076800.1"/>
    <property type="molecule type" value="Genomic_DNA"/>
</dbReference>
<keyword evidence="2" id="KW-0472">Membrane</keyword>